<dbReference type="eggNOG" id="COG0805">
    <property type="taxonomic scope" value="Bacteria"/>
</dbReference>
<keyword evidence="2 5" id="KW-0812">Transmembrane</keyword>
<evidence type="ECO:0000256" key="4">
    <source>
        <dbReference type="ARBA" id="ARBA00023136"/>
    </source>
</evidence>
<comment type="subcellular location">
    <subcellularLocation>
        <location evidence="5">Cell membrane</location>
        <topology evidence="5">Multi-pass membrane protein</topology>
    </subcellularLocation>
    <subcellularLocation>
        <location evidence="1">Membrane</location>
        <topology evidence="1">Multi-pass membrane protein</topology>
    </subcellularLocation>
</comment>
<keyword evidence="5" id="KW-0653">Protein transport</keyword>
<reference evidence="6 7" key="1">
    <citation type="journal article" date="2011" name="J. Bacteriol.">
        <title>Genome sequence of Brevibacillus laterosporus LMG 15441, a pathogen of invertebrates.</title>
        <authorList>
            <person name="Djukic M."/>
            <person name="Poehlein A."/>
            <person name="Thurmer A."/>
            <person name="Daniel R."/>
        </authorList>
    </citation>
    <scope>NUCLEOTIDE SEQUENCE [LARGE SCALE GENOMIC DNA]</scope>
    <source>
        <strain evidence="6 7">LMG 15441</strain>
    </source>
</reference>
<dbReference type="EMBL" id="CP007806">
    <property type="protein sequence ID" value="AIG24990.1"/>
    <property type="molecule type" value="Genomic_DNA"/>
</dbReference>
<evidence type="ECO:0000256" key="1">
    <source>
        <dbReference type="ARBA" id="ARBA00004141"/>
    </source>
</evidence>
<dbReference type="GO" id="GO:0043953">
    <property type="term" value="P:protein transport by the Tat complex"/>
    <property type="evidence" value="ECO:0007669"/>
    <property type="project" value="UniProtKB-UniRule"/>
</dbReference>
<comment type="subunit">
    <text evidence="5">Forms a complex with TatA.</text>
</comment>
<dbReference type="Pfam" id="PF00902">
    <property type="entry name" value="TatC"/>
    <property type="match status" value="1"/>
</dbReference>
<dbReference type="GO" id="GO:0009977">
    <property type="term" value="F:proton motive force dependent protein transmembrane transporter activity"/>
    <property type="evidence" value="ECO:0007669"/>
    <property type="project" value="TreeGrafter"/>
</dbReference>
<organism evidence="6 7">
    <name type="scientific">Brevibacillus laterosporus LMG 15441</name>
    <dbReference type="NCBI Taxonomy" id="1042163"/>
    <lineage>
        <taxon>Bacteria</taxon>
        <taxon>Bacillati</taxon>
        <taxon>Bacillota</taxon>
        <taxon>Bacilli</taxon>
        <taxon>Bacillales</taxon>
        <taxon>Paenibacillaceae</taxon>
        <taxon>Brevibacillus</taxon>
    </lineage>
</organism>
<feature type="transmembrane region" description="Helical" evidence="5">
    <location>
        <begin position="34"/>
        <end position="58"/>
    </location>
</feature>
<dbReference type="GO" id="GO:0033281">
    <property type="term" value="C:TAT protein transport complex"/>
    <property type="evidence" value="ECO:0007669"/>
    <property type="project" value="UniProtKB-UniRule"/>
</dbReference>
<evidence type="ECO:0000256" key="5">
    <source>
        <dbReference type="HAMAP-Rule" id="MF_00902"/>
    </source>
</evidence>
<evidence type="ECO:0000256" key="3">
    <source>
        <dbReference type="ARBA" id="ARBA00022989"/>
    </source>
</evidence>
<dbReference type="GO" id="GO:0065002">
    <property type="term" value="P:intracellular protein transmembrane transport"/>
    <property type="evidence" value="ECO:0007669"/>
    <property type="project" value="TreeGrafter"/>
</dbReference>
<dbReference type="HOGENOM" id="CLU_031942_3_1_9"/>
<keyword evidence="5" id="KW-0813">Transport</keyword>
<evidence type="ECO:0000256" key="2">
    <source>
        <dbReference type="ARBA" id="ARBA00022692"/>
    </source>
</evidence>
<comment type="similarity">
    <text evidence="5">Belongs to the TatC family.</text>
</comment>
<dbReference type="PRINTS" id="PR01840">
    <property type="entry name" value="TATCFAMILY"/>
</dbReference>
<feature type="transmembrane region" description="Helical" evidence="5">
    <location>
        <begin position="78"/>
        <end position="103"/>
    </location>
</feature>
<dbReference type="PANTHER" id="PTHR30371:SF4">
    <property type="entry name" value="SEC-INDEPENDENT PROTEIN TRANSLOCASE PROTEIN TATCD"/>
    <property type="match status" value="1"/>
</dbReference>
<sequence length="257" mass="29206">MVCSNLVERGRISLDPSNTSSHIFDHLSDMRKRIIIVIATFLISFVICFLYVDFIYQFLTNRSGEKLTILGPTDVLTIYMRLSAWAAVAITIPFAAFQIWGFVSPALTTRERQVTLMYIPALFLLFISGAMFAYFILFPMVYQFVLGLSNNNFQLLITASDYFSFMLAFCLPFSVLFELPLVVLFLSHLGIVNPYRLAKLRKPAYFLLSIISISVTPPDIISDILVLVPLIGLYELSIGISRIVYRKKLEREQITPG</sequence>
<dbReference type="AlphaFoldDB" id="A0A075R5V9"/>
<dbReference type="KEGG" id="blr:BRLA_c006320"/>
<dbReference type="NCBIfam" id="TIGR00945">
    <property type="entry name" value="tatC"/>
    <property type="match status" value="1"/>
</dbReference>
<evidence type="ECO:0000313" key="6">
    <source>
        <dbReference type="EMBL" id="AIG24990.1"/>
    </source>
</evidence>
<gene>
    <name evidence="6" type="primary">tatC1</name>
    <name evidence="5" type="synonym">tatC</name>
    <name evidence="6" type="ORF">BRLA_c006320</name>
</gene>
<feature type="transmembrane region" description="Helical" evidence="5">
    <location>
        <begin position="227"/>
        <end position="245"/>
    </location>
</feature>
<keyword evidence="5" id="KW-1003">Cell membrane</keyword>
<feature type="transmembrane region" description="Helical" evidence="5">
    <location>
        <begin position="162"/>
        <end position="192"/>
    </location>
</feature>
<feature type="transmembrane region" description="Helical" evidence="5">
    <location>
        <begin position="204"/>
        <end position="221"/>
    </location>
</feature>
<feature type="transmembrane region" description="Helical" evidence="5">
    <location>
        <begin position="115"/>
        <end position="142"/>
    </location>
</feature>
<evidence type="ECO:0000313" key="7">
    <source>
        <dbReference type="Proteomes" id="UP000005850"/>
    </source>
</evidence>
<proteinExistence type="inferred from homology"/>
<accession>A0A075R5V9</accession>
<protein>
    <recommendedName>
        <fullName evidence="5">Sec-independent protein translocase protein TatC</fullName>
    </recommendedName>
</protein>
<keyword evidence="4 5" id="KW-0472">Membrane</keyword>
<dbReference type="PANTHER" id="PTHR30371">
    <property type="entry name" value="SEC-INDEPENDENT PROTEIN TRANSLOCASE PROTEIN TATC"/>
    <property type="match status" value="1"/>
</dbReference>
<comment type="function">
    <text evidence="5">Part of the twin-arginine translocation (Tat) system that transports large folded proteins containing a characteristic twin-arginine motif in their signal peptide across membranes.</text>
</comment>
<dbReference type="STRING" id="1042163.BRLA_c006320"/>
<keyword evidence="7" id="KW-1185">Reference proteome</keyword>
<keyword evidence="3 5" id="KW-1133">Transmembrane helix</keyword>
<dbReference type="HAMAP" id="MF_00902">
    <property type="entry name" value="TatC"/>
    <property type="match status" value="1"/>
</dbReference>
<dbReference type="Proteomes" id="UP000005850">
    <property type="component" value="Chromosome"/>
</dbReference>
<name>A0A075R5V9_BRELA</name>
<dbReference type="InterPro" id="IPR002033">
    <property type="entry name" value="TatC"/>
</dbReference>
<keyword evidence="5" id="KW-0811">Translocation</keyword>